<keyword evidence="2" id="KW-1185">Reference proteome</keyword>
<protein>
    <submittedName>
        <fullName evidence="1">Uncharacterized protein</fullName>
    </submittedName>
</protein>
<proteinExistence type="predicted"/>
<accession>A0A3A6TY33</accession>
<gene>
    <name evidence="1" type="ORF">D5R81_00915</name>
</gene>
<comment type="caution">
    <text evidence="1">The sequence shown here is derived from an EMBL/GenBank/DDBJ whole genome shotgun (WGS) entry which is preliminary data.</text>
</comment>
<name>A0A3A6TY33_9GAMM</name>
<reference evidence="1 2" key="1">
    <citation type="submission" date="2018-09" db="EMBL/GenBank/DDBJ databases">
        <title>Phylogeny of the Shewanellaceae, and recommendation for two new genera, Pseudoshewanella and Parashewanella.</title>
        <authorList>
            <person name="Wang G."/>
        </authorList>
    </citation>
    <scope>NUCLEOTIDE SEQUENCE [LARGE SCALE GENOMIC DNA]</scope>
    <source>
        <strain evidence="1 2">KCTC 22492</strain>
    </source>
</reference>
<dbReference type="Proteomes" id="UP000273022">
    <property type="component" value="Unassembled WGS sequence"/>
</dbReference>
<organism evidence="1 2">
    <name type="scientific">Parashewanella spongiae</name>
    <dbReference type="NCBI Taxonomy" id="342950"/>
    <lineage>
        <taxon>Bacteria</taxon>
        <taxon>Pseudomonadati</taxon>
        <taxon>Pseudomonadota</taxon>
        <taxon>Gammaproteobacteria</taxon>
        <taxon>Alteromonadales</taxon>
        <taxon>Shewanellaceae</taxon>
        <taxon>Parashewanella</taxon>
    </lineage>
</organism>
<evidence type="ECO:0000313" key="1">
    <source>
        <dbReference type="EMBL" id="RJY19412.1"/>
    </source>
</evidence>
<sequence length="135" mass="15152">MPSHQIEIAPKNFVFLNSDIQRNGLLVSLEDNTLFLSANDNISIDSHGSACFVKIIDRKSPFPVFGVEVDCAKKVTEVKVTEQEVSFSCNSLADKEQNSTLQAIKFEQVKKEEQVLREQLQINKASDTKVVEHKS</sequence>
<dbReference type="AlphaFoldDB" id="A0A3A6TY33"/>
<dbReference type="EMBL" id="QYYH01000003">
    <property type="protein sequence ID" value="RJY19412.1"/>
    <property type="molecule type" value="Genomic_DNA"/>
</dbReference>
<evidence type="ECO:0000313" key="2">
    <source>
        <dbReference type="Proteomes" id="UP000273022"/>
    </source>
</evidence>